<gene>
    <name evidence="2" type="ORF">FOB72_18630</name>
</gene>
<dbReference type="Proteomes" id="UP000322822">
    <property type="component" value="Chromosome 2"/>
</dbReference>
<dbReference type="EMBL" id="CP044067">
    <property type="protein sequence ID" value="QET04172.1"/>
    <property type="molecule type" value="Genomic_DNA"/>
</dbReference>
<dbReference type="AlphaFoldDB" id="A0A5P2H800"/>
<reference evidence="2 3" key="1">
    <citation type="submission" date="2019-09" db="EMBL/GenBank/DDBJ databases">
        <title>FDA dAtabase for Regulatory Grade micrObial Sequences (FDA-ARGOS): Supporting development and validation of Infectious Disease Dx tests.</title>
        <authorList>
            <person name="Sciortino C."/>
            <person name="Tallon L."/>
            <person name="Sadzewicz L."/>
            <person name="Vavikolanu K."/>
            <person name="Mehta A."/>
            <person name="Aluvathingal J."/>
            <person name="Nadendla S."/>
            <person name="Nandy P."/>
            <person name="Geyer C."/>
            <person name="Yan Y."/>
            <person name="Sichtig H."/>
        </authorList>
    </citation>
    <scope>NUCLEOTIDE SEQUENCE [LARGE SCALE GENOMIC DNA]</scope>
    <source>
        <strain evidence="2 3">FDAARGOS_664</strain>
    </source>
</reference>
<dbReference type="Gene3D" id="2.40.50.870">
    <property type="entry name" value="Protein of unknown function (DUF3299)"/>
    <property type="match status" value="1"/>
</dbReference>
<sequence length="184" mass="20181">MPEPLPVTTRRRTLHALAALSGICLLPAARAANDVREIKWSELLPAGWDAKAPFQGLDLDKLEDGDPRAQEALARARDYWKSAPVERSLDGARVRLPGYVVPMSGDARIIGEFLLVPYFGACIHVPPPPANQIVHVKLDKPSRTPLRVMRAVWATGTLRVERLTSAMGDAGYALHNASVELHVR</sequence>
<dbReference type="OrthoDB" id="9784998at2"/>
<accession>A0A5P2H800</accession>
<feature type="chain" id="PRO_5025072753" evidence="1">
    <location>
        <begin position="32"/>
        <end position="184"/>
    </location>
</feature>
<organism evidence="2 3">
    <name type="scientific">Cupriavidus pauculus</name>
    <dbReference type="NCBI Taxonomy" id="82633"/>
    <lineage>
        <taxon>Bacteria</taxon>
        <taxon>Pseudomonadati</taxon>
        <taxon>Pseudomonadota</taxon>
        <taxon>Betaproteobacteria</taxon>
        <taxon>Burkholderiales</taxon>
        <taxon>Burkholderiaceae</taxon>
        <taxon>Cupriavidus</taxon>
    </lineage>
</organism>
<name>A0A5P2H800_9BURK</name>
<dbReference type="Pfam" id="PF11736">
    <property type="entry name" value="DUF3299"/>
    <property type="match status" value="1"/>
</dbReference>
<evidence type="ECO:0000313" key="3">
    <source>
        <dbReference type="Proteomes" id="UP000322822"/>
    </source>
</evidence>
<protein>
    <submittedName>
        <fullName evidence="2">DUF3299 domain-containing protein</fullName>
    </submittedName>
</protein>
<dbReference type="InterPro" id="IPR021727">
    <property type="entry name" value="DUF3299"/>
</dbReference>
<keyword evidence="1" id="KW-0732">Signal</keyword>
<evidence type="ECO:0000256" key="1">
    <source>
        <dbReference type="SAM" id="SignalP"/>
    </source>
</evidence>
<proteinExistence type="predicted"/>
<evidence type="ECO:0000313" key="2">
    <source>
        <dbReference type="EMBL" id="QET04172.1"/>
    </source>
</evidence>
<feature type="signal peptide" evidence="1">
    <location>
        <begin position="1"/>
        <end position="31"/>
    </location>
</feature>